<keyword evidence="2" id="KW-1185">Reference proteome</keyword>
<accession>A0ABM7X139</accession>
<organism evidence="1 2">
    <name type="scientific">Anaeromyxobacter oryzae</name>
    <dbReference type="NCBI Taxonomy" id="2918170"/>
    <lineage>
        <taxon>Bacteria</taxon>
        <taxon>Pseudomonadati</taxon>
        <taxon>Myxococcota</taxon>
        <taxon>Myxococcia</taxon>
        <taxon>Myxococcales</taxon>
        <taxon>Cystobacterineae</taxon>
        <taxon>Anaeromyxobacteraceae</taxon>
        <taxon>Anaeromyxobacter</taxon>
    </lineage>
</organism>
<dbReference type="InterPro" id="IPR005358">
    <property type="entry name" value="Puta_zinc/iron-chelating_dom"/>
</dbReference>
<dbReference type="EMBL" id="AP025591">
    <property type="protein sequence ID" value="BDG05508.1"/>
    <property type="molecule type" value="Genomic_DNA"/>
</dbReference>
<sequence>MDTERVAECGRDVRRMTERILRETPRGEVALAELMAAVERRVAIELRARSADEPEPACRPGCATCCTVNVATLAVEGAAIAAFLRRRLGADEARRRGTTLLEFHARVRWLDDADRIRARLACPFLDERGACAIHPVRPLACRGVSSLDAADCRRALAERADDDGPGFVRMSLLQRAVHDVALGALGEALAAYGLDARTRDVSAMAGLFLADPARASAFAGGARLPVE</sequence>
<evidence type="ECO:0000313" key="2">
    <source>
        <dbReference type="Proteomes" id="UP001162891"/>
    </source>
</evidence>
<dbReference type="Pfam" id="PF03692">
    <property type="entry name" value="CxxCxxCC"/>
    <property type="match status" value="1"/>
</dbReference>
<reference evidence="2" key="1">
    <citation type="journal article" date="2022" name="Int. J. Syst. Evol. Microbiol.">
        <title>Anaeromyxobacter oryzae sp. nov., Anaeromyxobacter diazotrophicus sp. nov. and Anaeromyxobacter paludicola sp. nov., isolated from paddy soils.</title>
        <authorList>
            <person name="Itoh H."/>
            <person name="Xu Z."/>
            <person name="Mise K."/>
            <person name="Masuda Y."/>
            <person name="Ushijima N."/>
            <person name="Hayakawa C."/>
            <person name="Shiratori Y."/>
            <person name="Senoo K."/>
        </authorList>
    </citation>
    <scope>NUCLEOTIDE SEQUENCE [LARGE SCALE GENOMIC DNA]</scope>
    <source>
        <strain evidence="2">Red232</strain>
    </source>
</reference>
<dbReference type="Proteomes" id="UP001162891">
    <property type="component" value="Chromosome"/>
</dbReference>
<gene>
    <name evidence="1" type="ORF">AMOR_45040</name>
</gene>
<dbReference type="RefSeq" id="WP_248354403.1">
    <property type="nucleotide sequence ID" value="NZ_AP025591.1"/>
</dbReference>
<protein>
    <submittedName>
        <fullName evidence="1">Zinc/iron-chelating domain-containing protein</fullName>
    </submittedName>
</protein>
<evidence type="ECO:0000313" key="1">
    <source>
        <dbReference type="EMBL" id="BDG05508.1"/>
    </source>
</evidence>
<proteinExistence type="predicted"/>
<name>A0ABM7X139_9BACT</name>